<dbReference type="GO" id="GO:0004252">
    <property type="term" value="F:serine-type endopeptidase activity"/>
    <property type="evidence" value="ECO:0007669"/>
    <property type="project" value="UniProtKB-EC"/>
</dbReference>
<dbReference type="eggNOG" id="COG5640">
    <property type="taxonomic scope" value="Bacteria"/>
</dbReference>
<proteinExistence type="inferred from homology"/>
<dbReference type="SUPFAM" id="SSF50494">
    <property type="entry name" value="Trypsin-like serine proteases"/>
    <property type="match status" value="1"/>
</dbReference>
<dbReference type="Pfam" id="PF00089">
    <property type="entry name" value="Trypsin"/>
    <property type="match status" value="1"/>
</dbReference>
<keyword evidence="8" id="KW-0378">Hydrolase</keyword>
<feature type="chain" id="PRO_5004276604" description="trypsin" evidence="6">
    <location>
        <begin position="19"/>
        <end position="291"/>
    </location>
</feature>
<feature type="signal peptide" evidence="6">
    <location>
        <begin position="1"/>
        <end position="18"/>
    </location>
</feature>
<dbReference type="EC" id="3.4.21.4" evidence="5"/>
<evidence type="ECO:0000259" key="7">
    <source>
        <dbReference type="PROSITE" id="PS50240"/>
    </source>
</evidence>
<dbReference type="PROSITE" id="PS00134">
    <property type="entry name" value="TRYPSIN_HIS"/>
    <property type="match status" value="1"/>
</dbReference>
<keyword evidence="9" id="KW-1185">Reference proteome</keyword>
<dbReference type="PRINTS" id="PR00722">
    <property type="entry name" value="CHYMOTRYPSIN"/>
</dbReference>
<accession>Q6MRP0</accession>
<dbReference type="STRING" id="264462.Bd0035"/>
<comment type="similarity">
    <text evidence="1">Belongs to the peptidase S1 family.</text>
</comment>
<dbReference type="PROSITE" id="PS51257">
    <property type="entry name" value="PROKAR_LIPOPROTEIN"/>
    <property type="match status" value="1"/>
</dbReference>
<dbReference type="HOGENOM" id="CLU_073536_0_0_7"/>
<dbReference type="Gene3D" id="2.40.10.10">
    <property type="entry name" value="Trypsin-like serine proteases"/>
    <property type="match status" value="1"/>
</dbReference>
<sequence length="291" mass="30768">MKLINVSKALVLTTTVLAGLVACSPASQNAVNTQGTSIIGGEPVETSDSIAKTTVAIIASVQTHDGQEGSFICTGSLLKNNMVLTAGHCVPVVGDEYKEVAIYIIFNTDINKMERTDVRLVTDAVVHEDYGKMGEQGEDANDVAVLKFAGNMAPGYKVAKFLSDESLLVPGTKVTLAGYGLIETDGVNTKSDDRLRKVDVEIVESFGKTEILLDQSQGKGACHGDSGGPAFLEIKGQQYVWGITSRGAGKDGKDDCSLVSVYTKVKSQADFINGAMKTLQKRAKQTAVAAK</sequence>
<evidence type="ECO:0000313" key="8">
    <source>
        <dbReference type="EMBL" id="CAE77717.1"/>
    </source>
</evidence>
<keyword evidence="2" id="KW-0222">Digestion</keyword>
<dbReference type="InterPro" id="IPR001254">
    <property type="entry name" value="Trypsin_dom"/>
</dbReference>
<gene>
    <name evidence="8" type="ordered locus">Bd0035</name>
</gene>
<feature type="domain" description="Peptidase S1" evidence="7">
    <location>
        <begin position="38"/>
        <end position="277"/>
    </location>
</feature>
<dbReference type="RefSeq" id="WP_011162658.1">
    <property type="nucleotide sequence ID" value="NC_005363.1"/>
</dbReference>
<evidence type="ECO:0000256" key="5">
    <source>
        <dbReference type="ARBA" id="ARBA00038868"/>
    </source>
</evidence>
<name>Q6MRP0_BDEBA</name>
<dbReference type="GO" id="GO:0006508">
    <property type="term" value="P:proteolysis"/>
    <property type="evidence" value="ECO:0007669"/>
    <property type="project" value="InterPro"/>
</dbReference>
<dbReference type="AlphaFoldDB" id="Q6MRP0"/>
<evidence type="ECO:0000256" key="3">
    <source>
        <dbReference type="ARBA" id="ARBA00023157"/>
    </source>
</evidence>
<dbReference type="InterPro" id="IPR043504">
    <property type="entry name" value="Peptidase_S1_PA_chymotrypsin"/>
</dbReference>
<comment type="catalytic activity">
    <reaction evidence="4">
        <text>Preferential cleavage: Arg-|-Xaa, Lys-|-Xaa.</text>
        <dbReference type="EC" id="3.4.21.4"/>
    </reaction>
</comment>
<evidence type="ECO:0000256" key="1">
    <source>
        <dbReference type="ARBA" id="ARBA00007664"/>
    </source>
</evidence>
<evidence type="ECO:0000256" key="6">
    <source>
        <dbReference type="SAM" id="SignalP"/>
    </source>
</evidence>
<dbReference type="PANTHER" id="PTHR24276:SF97">
    <property type="entry name" value="GH13245P2-RELATED"/>
    <property type="match status" value="1"/>
</dbReference>
<evidence type="ECO:0000256" key="2">
    <source>
        <dbReference type="ARBA" id="ARBA00022757"/>
    </source>
</evidence>
<dbReference type="PROSITE" id="PS50240">
    <property type="entry name" value="TRYPSIN_DOM"/>
    <property type="match status" value="1"/>
</dbReference>
<dbReference type="InterPro" id="IPR018114">
    <property type="entry name" value="TRYPSIN_HIS"/>
</dbReference>
<dbReference type="Proteomes" id="UP000008080">
    <property type="component" value="Chromosome"/>
</dbReference>
<evidence type="ECO:0000313" key="9">
    <source>
        <dbReference type="Proteomes" id="UP000008080"/>
    </source>
</evidence>
<organism evidence="8 9">
    <name type="scientific">Bdellovibrio bacteriovorus (strain ATCC 15356 / DSM 50701 / NCIMB 9529 / HD100)</name>
    <dbReference type="NCBI Taxonomy" id="264462"/>
    <lineage>
        <taxon>Bacteria</taxon>
        <taxon>Pseudomonadati</taxon>
        <taxon>Bdellovibrionota</taxon>
        <taxon>Bdellovibrionia</taxon>
        <taxon>Bdellovibrionales</taxon>
        <taxon>Pseudobdellovibrionaceae</taxon>
        <taxon>Bdellovibrio</taxon>
    </lineage>
</organism>
<reference evidence="8 9" key="1">
    <citation type="journal article" date="2004" name="Science">
        <title>A predator unmasked: life cycle of Bdellovibrio bacteriovorus from a genomic perspective.</title>
        <authorList>
            <person name="Rendulic S."/>
            <person name="Jagtap P."/>
            <person name="Rosinus A."/>
            <person name="Eppinger M."/>
            <person name="Baar C."/>
            <person name="Lanz C."/>
            <person name="Keller H."/>
            <person name="Lambert C."/>
            <person name="Evans K.J."/>
            <person name="Goesmann A."/>
            <person name="Meyer F."/>
            <person name="Sockett R.E."/>
            <person name="Schuster S.C."/>
        </authorList>
    </citation>
    <scope>NUCLEOTIDE SEQUENCE [LARGE SCALE GENOMIC DNA]</scope>
    <source>
        <strain evidence="9">ATCC 15356 / DSM 50701 / NCIMB 9529 / HD100</strain>
    </source>
</reference>
<protein>
    <recommendedName>
        <fullName evidence="5">trypsin</fullName>
        <ecNumber evidence="5">3.4.21.4</ecNumber>
    </recommendedName>
</protein>
<dbReference type="InterPro" id="IPR009003">
    <property type="entry name" value="Peptidase_S1_PA"/>
</dbReference>
<dbReference type="InterPro" id="IPR001314">
    <property type="entry name" value="Peptidase_S1A"/>
</dbReference>
<evidence type="ECO:0000256" key="4">
    <source>
        <dbReference type="ARBA" id="ARBA00036320"/>
    </source>
</evidence>
<dbReference type="InterPro" id="IPR050430">
    <property type="entry name" value="Peptidase_S1"/>
</dbReference>
<dbReference type="SMART" id="SM00020">
    <property type="entry name" value="Tryp_SPc"/>
    <property type="match status" value="1"/>
</dbReference>
<keyword evidence="3" id="KW-1015">Disulfide bond</keyword>
<dbReference type="PANTHER" id="PTHR24276">
    <property type="entry name" value="POLYSERASE-RELATED"/>
    <property type="match status" value="1"/>
</dbReference>
<dbReference type="KEGG" id="bba:Bd0035"/>
<dbReference type="EMBL" id="BX842646">
    <property type="protein sequence ID" value="CAE77717.1"/>
    <property type="molecule type" value="Genomic_DNA"/>
</dbReference>
<dbReference type="GeneID" id="93011188"/>
<keyword evidence="6" id="KW-0732">Signal</keyword>